<reference evidence="3" key="2">
    <citation type="journal article" date="2019" name="Mol. Plant Microbe Interact.">
        <title>Genome sequence resources for four phytopathogenic fungi from the Colletotrichum orbiculare species complex.</title>
        <authorList>
            <person name="Gan P."/>
            <person name="Tsushima A."/>
            <person name="Narusaka M."/>
            <person name="Narusaka Y."/>
            <person name="Takano Y."/>
            <person name="Kubo Y."/>
            <person name="Shirasu K."/>
        </authorList>
    </citation>
    <scope>GENOME REANNOTATION</scope>
    <source>
        <strain evidence="3">104-T / ATCC 96160 / CBS 514.97 / LARS 414 / MAFF 240422</strain>
    </source>
</reference>
<dbReference type="EMBL" id="AMCV02000038">
    <property type="protein sequence ID" value="TDZ15935.1"/>
    <property type="molecule type" value="Genomic_DNA"/>
</dbReference>
<evidence type="ECO:0000313" key="2">
    <source>
        <dbReference type="EMBL" id="TDZ15935.1"/>
    </source>
</evidence>
<reference evidence="3" key="1">
    <citation type="journal article" date="2013" name="New Phytol.">
        <title>Comparative genomic and transcriptomic analyses reveal the hemibiotrophic stage shift of Colletotrichum fungi.</title>
        <authorList>
            <person name="Gan P."/>
            <person name="Ikeda K."/>
            <person name="Irieda H."/>
            <person name="Narusaka M."/>
            <person name="O'Connell R.J."/>
            <person name="Narusaka Y."/>
            <person name="Takano Y."/>
            <person name="Kubo Y."/>
            <person name="Shirasu K."/>
        </authorList>
    </citation>
    <scope>NUCLEOTIDE SEQUENCE [LARGE SCALE GENOMIC DNA]</scope>
    <source>
        <strain evidence="3">104-T / ATCC 96160 / CBS 514.97 / LARS 414 / MAFF 240422</strain>
    </source>
</reference>
<keyword evidence="1" id="KW-1133">Transmembrane helix</keyword>
<keyword evidence="3" id="KW-1185">Reference proteome</keyword>
<dbReference type="AlphaFoldDB" id="A0A484FEF9"/>
<feature type="transmembrane region" description="Helical" evidence="1">
    <location>
        <begin position="56"/>
        <end position="76"/>
    </location>
</feature>
<evidence type="ECO:0000256" key="1">
    <source>
        <dbReference type="SAM" id="Phobius"/>
    </source>
</evidence>
<proteinExistence type="predicted"/>
<keyword evidence="1" id="KW-0472">Membrane</keyword>
<keyword evidence="1" id="KW-0812">Transmembrane</keyword>
<accession>A0A484FEF9</accession>
<evidence type="ECO:0000313" key="3">
    <source>
        <dbReference type="Proteomes" id="UP000014480"/>
    </source>
</evidence>
<organism evidence="2 3">
    <name type="scientific">Colletotrichum orbiculare (strain 104-T / ATCC 96160 / CBS 514.97 / LARS 414 / MAFF 240422)</name>
    <name type="common">Cucumber anthracnose fungus</name>
    <name type="synonym">Colletotrichum lagenarium</name>
    <dbReference type="NCBI Taxonomy" id="1213857"/>
    <lineage>
        <taxon>Eukaryota</taxon>
        <taxon>Fungi</taxon>
        <taxon>Dikarya</taxon>
        <taxon>Ascomycota</taxon>
        <taxon>Pezizomycotina</taxon>
        <taxon>Sordariomycetes</taxon>
        <taxon>Hypocreomycetidae</taxon>
        <taxon>Glomerellales</taxon>
        <taxon>Glomerellaceae</taxon>
        <taxon>Colletotrichum</taxon>
        <taxon>Colletotrichum orbiculare species complex</taxon>
    </lineage>
</organism>
<comment type="caution">
    <text evidence="2">The sequence shown here is derived from an EMBL/GenBank/DDBJ whole genome shotgun (WGS) entry which is preliminary data.</text>
</comment>
<gene>
    <name evidence="2" type="ORF">Cob_v011192</name>
</gene>
<name>A0A484FEF9_COLOR</name>
<protein>
    <submittedName>
        <fullName evidence="2">Uncharacterized protein</fullName>
    </submittedName>
</protein>
<sequence>MSGLKVRVSLAPVMGTDTAGILIWFDSQGSGPRVMTSQVYDTLLPRSPEKLQGSHFFFFSGLVQCLGLSCVALMMATHKLHPSYSFASIDESCYRLRTTVSNRVDRANRNDGLWPIVPGLKECGRPVQPF</sequence>
<dbReference type="Proteomes" id="UP000014480">
    <property type="component" value="Unassembled WGS sequence"/>
</dbReference>